<evidence type="ECO:0000313" key="1">
    <source>
        <dbReference type="EMBL" id="JAD63357.1"/>
    </source>
</evidence>
<name>A0A0A9BVQ4_ARUDO</name>
<organism evidence="1">
    <name type="scientific">Arundo donax</name>
    <name type="common">Giant reed</name>
    <name type="synonym">Donax arundinaceus</name>
    <dbReference type="NCBI Taxonomy" id="35708"/>
    <lineage>
        <taxon>Eukaryota</taxon>
        <taxon>Viridiplantae</taxon>
        <taxon>Streptophyta</taxon>
        <taxon>Embryophyta</taxon>
        <taxon>Tracheophyta</taxon>
        <taxon>Spermatophyta</taxon>
        <taxon>Magnoliopsida</taxon>
        <taxon>Liliopsida</taxon>
        <taxon>Poales</taxon>
        <taxon>Poaceae</taxon>
        <taxon>PACMAD clade</taxon>
        <taxon>Arundinoideae</taxon>
        <taxon>Arundineae</taxon>
        <taxon>Arundo</taxon>
    </lineage>
</organism>
<dbReference type="EMBL" id="GBRH01234538">
    <property type="protein sequence ID" value="JAD63357.1"/>
    <property type="molecule type" value="Transcribed_RNA"/>
</dbReference>
<proteinExistence type="predicted"/>
<protein>
    <submittedName>
        <fullName evidence="1">Uncharacterized protein</fullName>
    </submittedName>
</protein>
<reference evidence="1" key="2">
    <citation type="journal article" date="2015" name="Data Brief">
        <title>Shoot transcriptome of the giant reed, Arundo donax.</title>
        <authorList>
            <person name="Barrero R.A."/>
            <person name="Guerrero F.D."/>
            <person name="Moolhuijzen P."/>
            <person name="Goolsby J.A."/>
            <person name="Tidwell J."/>
            <person name="Bellgard S.E."/>
            <person name="Bellgard M.I."/>
        </authorList>
    </citation>
    <scope>NUCLEOTIDE SEQUENCE</scope>
    <source>
        <tissue evidence="1">Shoot tissue taken approximately 20 cm above the soil surface</tissue>
    </source>
</reference>
<dbReference type="AlphaFoldDB" id="A0A0A9BVQ4"/>
<accession>A0A0A9BVQ4</accession>
<reference evidence="1" key="1">
    <citation type="submission" date="2014-09" db="EMBL/GenBank/DDBJ databases">
        <authorList>
            <person name="Magalhaes I.L.F."/>
            <person name="Oliveira U."/>
            <person name="Santos F.R."/>
            <person name="Vidigal T.H.D.A."/>
            <person name="Brescovit A.D."/>
            <person name="Santos A.J."/>
        </authorList>
    </citation>
    <scope>NUCLEOTIDE SEQUENCE</scope>
    <source>
        <tissue evidence="1">Shoot tissue taken approximately 20 cm above the soil surface</tissue>
    </source>
</reference>
<sequence>MSTVLAIGLCYIKKFHGSRIAFDVISKEVGVVFYILFVESKPHFNIYFFQCFSPPFNDWYDSDRFRNYICLK</sequence>